<dbReference type="GO" id="GO:0003676">
    <property type="term" value="F:nucleic acid binding"/>
    <property type="evidence" value="ECO:0007669"/>
    <property type="project" value="InterPro"/>
</dbReference>
<feature type="domain" description="RNase H type-1" evidence="1">
    <location>
        <begin position="58"/>
        <end position="145"/>
    </location>
</feature>
<sequence length="145" mass="16111">MYDRRLYCHLQTPVGGGKTDKYQTILLDSPAIQLEVCNTLNPDTLLPQVDTEFDQPLPNADCEWFTDGSGFMMEGLRKAGYAVVIVWEVIEAKPLPVNTSAQLAELVALTRALQLAAGLTVNTQIANMPLEFCTPTELYGRKEDY</sequence>
<accession>A0A6I9YFU4</accession>
<gene>
    <name evidence="3" type="primary">LOC106549901</name>
</gene>
<dbReference type="Proteomes" id="UP000504617">
    <property type="component" value="Unplaced"/>
</dbReference>
<dbReference type="Pfam" id="PF00075">
    <property type="entry name" value="RNase_H"/>
    <property type="match status" value="1"/>
</dbReference>
<dbReference type="RefSeq" id="XP_013923133.1">
    <property type="nucleotide sequence ID" value="XM_014067658.1"/>
</dbReference>
<proteinExistence type="predicted"/>
<evidence type="ECO:0000259" key="1">
    <source>
        <dbReference type="PROSITE" id="PS50879"/>
    </source>
</evidence>
<dbReference type="PROSITE" id="PS50879">
    <property type="entry name" value="RNASE_H_1"/>
    <property type="match status" value="1"/>
</dbReference>
<dbReference type="Gene3D" id="3.30.420.10">
    <property type="entry name" value="Ribonuclease H-like superfamily/Ribonuclease H"/>
    <property type="match status" value="1"/>
</dbReference>
<keyword evidence="2" id="KW-1185">Reference proteome</keyword>
<reference evidence="3" key="1">
    <citation type="submission" date="2025-08" db="UniProtKB">
        <authorList>
            <consortium name="RefSeq"/>
        </authorList>
    </citation>
    <scope>IDENTIFICATION</scope>
    <source>
        <tissue evidence="3">Skeletal muscle</tissue>
    </source>
</reference>
<dbReference type="InterPro" id="IPR002156">
    <property type="entry name" value="RNaseH_domain"/>
</dbReference>
<organism evidence="2 3">
    <name type="scientific">Thamnophis sirtalis</name>
    <dbReference type="NCBI Taxonomy" id="35019"/>
    <lineage>
        <taxon>Eukaryota</taxon>
        <taxon>Metazoa</taxon>
        <taxon>Chordata</taxon>
        <taxon>Craniata</taxon>
        <taxon>Vertebrata</taxon>
        <taxon>Euteleostomi</taxon>
        <taxon>Lepidosauria</taxon>
        <taxon>Squamata</taxon>
        <taxon>Bifurcata</taxon>
        <taxon>Unidentata</taxon>
        <taxon>Episquamata</taxon>
        <taxon>Toxicofera</taxon>
        <taxon>Serpentes</taxon>
        <taxon>Colubroidea</taxon>
        <taxon>Colubridae</taxon>
        <taxon>Natricinae</taxon>
        <taxon>Thamnophis</taxon>
    </lineage>
</organism>
<dbReference type="InterPro" id="IPR012337">
    <property type="entry name" value="RNaseH-like_sf"/>
</dbReference>
<dbReference type="GO" id="GO:0004523">
    <property type="term" value="F:RNA-DNA hybrid ribonuclease activity"/>
    <property type="evidence" value="ECO:0007669"/>
    <property type="project" value="InterPro"/>
</dbReference>
<protein>
    <submittedName>
        <fullName evidence="3">Uncharacterized protein LOC106549901</fullName>
    </submittedName>
</protein>
<dbReference type="SUPFAM" id="SSF53098">
    <property type="entry name" value="Ribonuclease H-like"/>
    <property type="match status" value="1"/>
</dbReference>
<evidence type="ECO:0000313" key="2">
    <source>
        <dbReference type="Proteomes" id="UP000504617"/>
    </source>
</evidence>
<dbReference type="InterPro" id="IPR036397">
    <property type="entry name" value="RNaseH_sf"/>
</dbReference>
<evidence type="ECO:0000313" key="3">
    <source>
        <dbReference type="RefSeq" id="XP_013923133.1"/>
    </source>
</evidence>
<dbReference type="KEGG" id="tsr:106549901"/>
<dbReference type="AlphaFoldDB" id="A0A6I9YFU4"/>
<name>A0A6I9YFU4_9SAUR</name>
<dbReference type="GeneID" id="106549901"/>
<dbReference type="OrthoDB" id="9049408at2759"/>